<name>A0A212LTR9_9FIRM</name>
<feature type="domain" description="HD" evidence="1">
    <location>
        <begin position="222"/>
        <end position="317"/>
    </location>
</feature>
<dbReference type="InterPro" id="IPR029044">
    <property type="entry name" value="Nucleotide-diphossugar_trans"/>
</dbReference>
<dbReference type="SMART" id="SM00471">
    <property type="entry name" value="HDc"/>
    <property type="match status" value="1"/>
</dbReference>
<dbReference type="PROSITE" id="PS51831">
    <property type="entry name" value="HD"/>
    <property type="match status" value="1"/>
</dbReference>
<dbReference type="GO" id="GO:0016779">
    <property type="term" value="F:nucleotidyltransferase activity"/>
    <property type="evidence" value="ECO:0007669"/>
    <property type="project" value="UniProtKB-ARBA"/>
</dbReference>
<proteinExistence type="predicted"/>
<dbReference type="SUPFAM" id="SSF53448">
    <property type="entry name" value="Nucleotide-diphospho-sugar transferases"/>
    <property type="match status" value="1"/>
</dbReference>
<dbReference type="InterPro" id="IPR003607">
    <property type="entry name" value="HD/PDEase_dom"/>
</dbReference>
<dbReference type="EMBL" id="FMJE01000003">
    <property type="protein sequence ID" value="SCM80922.1"/>
    <property type="molecule type" value="Genomic_DNA"/>
</dbReference>
<dbReference type="Gene3D" id="3.90.550.10">
    <property type="entry name" value="Spore Coat Polysaccharide Biosynthesis Protein SpsA, Chain A"/>
    <property type="match status" value="1"/>
</dbReference>
<evidence type="ECO:0000313" key="2">
    <source>
        <dbReference type="EMBL" id="SCM80922.1"/>
    </source>
</evidence>
<dbReference type="RefSeq" id="WP_075754250.1">
    <property type="nucleotide sequence ID" value="NZ_LT608335.1"/>
</dbReference>
<dbReference type="SUPFAM" id="SSF109604">
    <property type="entry name" value="HD-domain/PDEase-like"/>
    <property type="match status" value="1"/>
</dbReference>
<accession>A0A212LTR9</accession>
<dbReference type="Pfam" id="PF12804">
    <property type="entry name" value="NTP_transf_3"/>
    <property type="match status" value="1"/>
</dbReference>
<dbReference type="InterPro" id="IPR025877">
    <property type="entry name" value="MobA-like_NTP_Trfase"/>
</dbReference>
<dbReference type="PANTHER" id="PTHR43777:SF1">
    <property type="entry name" value="MOLYBDENUM COFACTOR CYTIDYLYLTRANSFERASE"/>
    <property type="match status" value="1"/>
</dbReference>
<sequence>MCRPGLVGLIVAAGYSSRMGTFKPLLPLGDKTVIAAAVDSLRQGGVADIRVIVGHRAEELYPVLAGLQVGIIENSRYAEGMFSSVVTGIGAIAGEAEACFLLPGDTPLIRRRSIKDMVRLYHKTGAAVVYPVFNGERGHPPLISSRCFASILSGEGTGGLRHILAQFDADSVEVELADQGILLDIDTLEDYKELTRFYVRRHIPTYSECLSILYKYQVSDKVACHGRAVAAVARRLAELLNGAGLNLNIELVVAGGLLHDLAKSKPNHSKRGERVVRSMGFSRVGGIIASHMDLELAADYVIDEAAVVFLADKLVQGDKLVSLTERFRLALDKFAASPEIVDSVLRRRRTAEAIWDRAASLVGTGSLEELMVL</sequence>
<dbReference type="InterPro" id="IPR054703">
    <property type="entry name" value="Mop-rel"/>
</dbReference>
<dbReference type="NCBIfam" id="NF045665">
    <property type="entry name" value="NTPtran_DVU1551"/>
    <property type="match status" value="1"/>
</dbReference>
<dbReference type="AlphaFoldDB" id="A0A212LTR9"/>
<dbReference type="Gene3D" id="1.10.3210.10">
    <property type="entry name" value="Hypothetical protein af1432"/>
    <property type="match status" value="1"/>
</dbReference>
<dbReference type="InterPro" id="IPR006674">
    <property type="entry name" value="HD_domain"/>
</dbReference>
<dbReference type="Pfam" id="PF01966">
    <property type="entry name" value="HD"/>
    <property type="match status" value="1"/>
</dbReference>
<dbReference type="CDD" id="cd00077">
    <property type="entry name" value="HDc"/>
    <property type="match status" value="1"/>
</dbReference>
<reference evidence="2" key="1">
    <citation type="submission" date="2016-08" db="EMBL/GenBank/DDBJ databases">
        <authorList>
            <person name="Seilhamer J.J."/>
        </authorList>
    </citation>
    <scope>NUCLEOTIDE SEQUENCE</scope>
    <source>
        <strain evidence="2">86</strain>
    </source>
</reference>
<dbReference type="PANTHER" id="PTHR43777">
    <property type="entry name" value="MOLYBDENUM COFACTOR CYTIDYLYLTRANSFERASE"/>
    <property type="match status" value="1"/>
</dbReference>
<organism evidence="2">
    <name type="scientific">uncultured Sporomusa sp</name>
    <dbReference type="NCBI Taxonomy" id="307249"/>
    <lineage>
        <taxon>Bacteria</taxon>
        <taxon>Bacillati</taxon>
        <taxon>Bacillota</taxon>
        <taxon>Negativicutes</taxon>
        <taxon>Selenomonadales</taxon>
        <taxon>Sporomusaceae</taxon>
        <taxon>Sporomusa</taxon>
        <taxon>environmental samples</taxon>
    </lineage>
</organism>
<dbReference type="CDD" id="cd04182">
    <property type="entry name" value="GT_2_like_f"/>
    <property type="match status" value="1"/>
</dbReference>
<protein>
    <submittedName>
        <fullName evidence="2">MobA-like protein</fullName>
    </submittedName>
</protein>
<gene>
    <name evidence="2" type="ORF">KL86SPO_31100</name>
</gene>
<evidence type="ECO:0000259" key="1">
    <source>
        <dbReference type="PROSITE" id="PS51831"/>
    </source>
</evidence>